<organism evidence="3 4">
    <name type="scientific">Belnapia arida</name>
    <dbReference type="NCBI Taxonomy" id="2804533"/>
    <lineage>
        <taxon>Bacteria</taxon>
        <taxon>Pseudomonadati</taxon>
        <taxon>Pseudomonadota</taxon>
        <taxon>Alphaproteobacteria</taxon>
        <taxon>Acetobacterales</taxon>
        <taxon>Roseomonadaceae</taxon>
        <taxon>Belnapia</taxon>
    </lineage>
</organism>
<dbReference type="NCBIfam" id="NF005559">
    <property type="entry name" value="PRK07231.1"/>
    <property type="match status" value="1"/>
</dbReference>
<dbReference type="InterPro" id="IPR002347">
    <property type="entry name" value="SDR_fam"/>
</dbReference>
<keyword evidence="4" id="KW-1185">Reference proteome</keyword>
<evidence type="ECO:0000313" key="3">
    <source>
        <dbReference type="EMBL" id="MBL6081485.1"/>
    </source>
</evidence>
<dbReference type="PANTHER" id="PTHR42760">
    <property type="entry name" value="SHORT-CHAIN DEHYDROGENASES/REDUCTASES FAMILY MEMBER"/>
    <property type="match status" value="1"/>
</dbReference>
<dbReference type="Gene3D" id="3.40.50.720">
    <property type="entry name" value="NAD(P)-binding Rossmann-like Domain"/>
    <property type="match status" value="1"/>
</dbReference>
<evidence type="ECO:0000259" key="2">
    <source>
        <dbReference type="SMART" id="SM00822"/>
    </source>
</evidence>
<dbReference type="PROSITE" id="PS00061">
    <property type="entry name" value="ADH_SHORT"/>
    <property type="match status" value="1"/>
</dbReference>
<dbReference type="InterPro" id="IPR020904">
    <property type="entry name" value="Sc_DH/Rdtase_CS"/>
</dbReference>
<evidence type="ECO:0000256" key="1">
    <source>
        <dbReference type="ARBA" id="ARBA00006484"/>
    </source>
</evidence>
<proteinExistence type="inferred from homology"/>
<dbReference type="SMART" id="SM00822">
    <property type="entry name" value="PKS_KR"/>
    <property type="match status" value="1"/>
</dbReference>
<dbReference type="Pfam" id="PF13561">
    <property type="entry name" value="adh_short_C2"/>
    <property type="match status" value="1"/>
</dbReference>
<comment type="caution">
    <text evidence="3">The sequence shown here is derived from an EMBL/GenBank/DDBJ whole genome shotgun (WGS) entry which is preliminary data.</text>
</comment>
<dbReference type="InterPro" id="IPR057326">
    <property type="entry name" value="KR_dom"/>
</dbReference>
<dbReference type="PRINTS" id="PR00081">
    <property type="entry name" value="GDHRDH"/>
</dbReference>
<feature type="domain" description="Ketoreductase" evidence="2">
    <location>
        <begin position="6"/>
        <end position="236"/>
    </location>
</feature>
<dbReference type="PRINTS" id="PR00080">
    <property type="entry name" value="SDRFAMILY"/>
</dbReference>
<dbReference type="RefSeq" id="WP_202834707.1">
    <property type="nucleotide sequence ID" value="NZ_JAETWB010000028.1"/>
</dbReference>
<dbReference type="Proteomes" id="UP000660885">
    <property type="component" value="Unassembled WGS sequence"/>
</dbReference>
<protein>
    <submittedName>
        <fullName evidence="3">SDR family oxidoreductase</fullName>
    </submittedName>
</protein>
<dbReference type="InterPro" id="IPR036291">
    <property type="entry name" value="NAD(P)-bd_dom_sf"/>
</dbReference>
<dbReference type="SUPFAM" id="SSF51735">
    <property type="entry name" value="NAD(P)-binding Rossmann-fold domains"/>
    <property type="match status" value="1"/>
</dbReference>
<gene>
    <name evidence="3" type="ORF">JMJ56_26185</name>
</gene>
<accession>A0ABS1U9X0</accession>
<name>A0ABS1U9X0_9PROT</name>
<dbReference type="PANTHER" id="PTHR42760:SF40">
    <property type="entry name" value="3-OXOACYL-[ACYL-CARRIER-PROTEIN] REDUCTASE, CHLOROPLASTIC"/>
    <property type="match status" value="1"/>
</dbReference>
<dbReference type="EMBL" id="JAETWB010000028">
    <property type="protein sequence ID" value="MBL6081485.1"/>
    <property type="molecule type" value="Genomic_DNA"/>
</dbReference>
<comment type="similarity">
    <text evidence="1">Belongs to the short-chain dehydrogenases/reductases (SDR) family.</text>
</comment>
<sequence>MKLAGDVALVTGGGAGIGEAIAHRLARAGAAVLVADLLPDRAQRVADAITAAGLRAAPFTLDVAEEDQAAAAVAAVEARFGPLRLTVCNAGITDRVPALEMSRAAFERVIRTNLTGCFVTAQAAARAMVRHARGGRIVTTSSVSGQFAGTGRVAYGASKAGIINLTQVLAMELASHDILVNCVAPGPTQVARTAHGPRQRAAFLNHMALDRYATPEEVAAAVAFLCSEDAGYITGHVLNVDGGFAAAGVLYDPADGP</sequence>
<reference evidence="3 4" key="1">
    <citation type="submission" date="2021-01" db="EMBL/GenBank/DDBJ databases">
        <title>Belnapia mucosa sp. nov. and Belnapia arida sp. nov., isolated from the Tabernas Desert (Almeria, Spain).</title>
        <authorList>
            <person name="Molina-Menor E."/>
            <person name="Vidal-Verdu A."/>
            <person name="Calonge A."/>
            <person name="Satari L."/>
            <person name="Pereto J."/>
            <person name="Porcar M."/>
        </authorList>
    </citation>
    <scope>NUCLEOTIDE SEQUENCE [LARGE SCALE GENOMIC DNA]</scope>
    <source>
        <strain evidence="3 4">T18</strain>
    </source>
</reference>
<evidence type="ECO:0000313" key="4">
    <source>
        <dbReference type="Proteomes" id="UP000660885"/>
    </source>
</evidence>